<gene>
    <name evidence="2" type="primary">hpaR</name>
    <name evidence="2" type="ORF">G5B40_19070</name>
</gene>
<reference evidence="2 3" key="1">
    <citation type="submission" date="2020-02" db="EMBL/GenBank/DDBJ databases">
        <title>complete genome sequence of Rhodobacteraceae bacterium.</title>
        <authorList>
            <person name="Park J."/>
            <person name="Kim Y.-S."/>
            <person name="Kim K.-H."/>
        </authorList>
    </citation>
    <scope>NUCLEOTIDE SEQUENCE [LARGE SCALE GENOMIC DNA]</scope>
    <source>
        <strain evidence="2 3">RR4-56</strain>
    </source>
</reference>
<evidence type="ECO:0000313" key="3">
    <source>
        <dbReference type="Proteomes" id="UP000503336"/>
    </source>
</evidence>
<dbReference type="GO" id="GO:0003677">
    <property type="term" value="F:DNA binding"/>
    <property type="evidence" value="ECO:0007669"/>
    <property type="project" value="InterPro"/>
</dbReference>
<dbReference type="RefSeq" id="WP_165102151.1">
    <property type="nucleotide sequence ID" value="NZ_CP049056.1"/>
</dbReference>
<dbReference type="GO" id="GO:0006950">
    <property type="term" value="P:response to stress"/>
    <property type="evidence" value="ECO:0007669"/>
    <property type="project" value="TreeGrafter"/>
</dbReference>
<dbReference type="SMART" id="SM00347">
    <property type="entry name" value="HTH_MARR"/>
    <property type="match status" value="1"/>
</dbReference>
<protein>
    <submittedName>
        <fullName evidence="2">Homoprotocatechuate degradation operon regulator HpaR</fullName>
    </submittedName>
</protein>
<dbReference type="InterPro" id="IPR039422">
    <property type="entry name" value="MarR/SlyA-like"/>
</dbReference>
<evidence type="ECO:0000313" key="2">
    <source>
        <dbReference type="EMBL" id="QIE57357.1"/>
    </source>
</evidence>
<dbReference type="InterPro" id="IPR036388">
    <property type="entry name" value="WH-like_DNA-bd_sf"/>
</dbReference>
<dbReference type="InterPro" id="IPR000835">
    <property type="entry name" value="HTH_MarR-typ"/>
</dbReference>
<dbReference type="PANTHER" id="PTHR33164">
    <property type="entry name" value="TRANSCRIPTIONAL REGULATOR, MARR FAMILY"/>
    <property type="match status" value="1"/>
</dbReference>
<proteinExistence type="predicted"/>
<name>A0A7M3T5S6_9RHOB</name>
<feature type="domain" description="HTH marR-type" evidence="1">
    <location>
        <begin position="12"/>
        <end position="143"/>
    </location>
</feature>
<accession>A0A7M3T5S6</accession>
<dbReference type="NCBIfam" id="TIGR02337">
    <property type="entry name" value="HpaR"/>
    <property type="match status" value="1"/>
</dbReference>
<dbReference type="AlphaFoldDB" id="A0A7M3T5S6"/>
<organism evidence="2 3">
    <name type="scientific">Pikeienuella piscinae</name>
    <dbReference type="NCBI Taxonomy" id="2748098"/>
    <lineage>
        <taxon>Bacteria</taxon>
        <taxon>Pseudomonadati</taxon>
        <taxon>Pseudomonadota</taxon>
        <taxon>Alphaproteobacteria</taxon>
        <taxon>Rhodobacterales</taxon>
        <taxon>Paracoccaceae</taxon>
        <taxon>Pikeienuella</taxon>
    </lineage>
</organism>
<dbReference type="EMBL" id="CP049056">
    <property type="protein sequence ID" value="QIE57357.1"/>
    <property type="molecule type" value="Genomic_DNA"/>
</dbReference>
<keyword evidence="3" id="KW-1185">Reference proteome</keyword>
<evidence type="ECO:0000259" key="1">
    <source>
        <dbReference type="PROSITE" id="PS50995"/>
    </source>
</evidence>
<dbReference type="InterPro" id="IPR012712">
    <property type="entry name" value="HpaR/FarR"/>
</dbReference>
<sequence>MTEPAGGLRQFEKSLPIALLRAREATMRRFKPHVDAHGLTIQQWRVIRALADSGPLDSKTLAGRCVILPPSLTRIFRALRGKGLIRAAKVADGRRHAVELTEAGRALYADMAITSEAIYREIEDAFGTARMERLLELLTELRRVTEAMGPVQTPDSAPIATAAR</sequence>
<dbReference type="Proteomes" id="UP000503336">
    <property type="component" value="Chromosome"/>
</dbReference>
<dbReference type="KEGG" id="hdh:G5B40_19070"/>
<dbReference type="Pfam" id="PF12802">
    <property type="entry name" value="MarR_2"/>
    <property type="match status" value="1"/>
</dbReference>
<dbReference type="Gene3D" id="1.10.10.10">
    <property type="entry name" value="Winged helix-like DNA-binding domain superfamily/Winged helix DNA-binding domain"/>
    <property type="match status" value="1"/>
</dbReference>
<dbReference type="GO" id="GO:0045892">
    <property type="term" value="P:negative regulation of DNA-templated transcription"/>
    <property type="evidence" value="ECO:0007669"/>
    <property type="project" value="InterPro"/>
</dbReference>
<dbReference type="PROSITE" id="PS50995">
    <property type="entry name" value="HTH_MARR_2"/>
    <property type="match status" value="1"/>
</dbReference>
<dbReference type="SUPFAM" id="SSF46785">
    <property type="entry name" value="Winged helix' DNA-binding domain"/>
    <property type="match status" value="1"/>
</dbReference>
<dbReference type="InterPro" id="IPR036390">
    <property type="entry name" value="WH_DNA-bd_sf"/>
</dbReference>
<dbReference type="GO" id="GO:0003700">
    <property type="term" value="F:DNA-binding transcription factor activity"/>
    <property type="evidence" value="ECO:0007669"/>
    <property type="project" value="InterPro"/>
</dbReference>
<dbReference type="PANTHER" id="PTHR33164:SF13">
    <property type="entry name" value="4-HYDROXYPHENYLACETATE CATABOLISM PROTEIN"/>
    <property type="match status" value="1"/>
</dbReference>